<evidence type="ECO:0000313" key="4">
    <source>
        <dbReference type="Proteomes" id="UP000011704"/>
    </source>
</evidence>
<evidence type="ECO:0000256" key="2">
    <source>
        <dbReference type="SAM" id="SignalP"/>
    </source>
</evidence>
<name>M1ZCL2_NITG3</name>
<feature type="chain" id="PRO_5004019912" description="Secreted protein" evidence="2">
    <location>
        <begin position="24"/>
        <end position="86"/>
    </location>
</feature>
<dbReference type="RefSeq" id="WP_005009424.1">
    <property type="nucleotide sequence ID" value="NZ_HG422173.1"/>
</dbReference>
<evidence type="ECO:0000313" key="3">
    <source>
        <dbReference type="EMBL" id="CCQ91102.1"/>
    </source>
</evidence>
<dbReference type="HOGENOM" id="CLU_2494738_0_0_0"/>
<feature type="compositionally biased region" description="Basic and acidic residues" evidence="1">
    <location>
        <begin position="55"/>
        <end position="68"/>
    </location>
</feature>
<protein>
    <recommendedName>
        <fullName evidence="5">Secreted protein</fullName>
    </recommendedName>
</protein>
<keyword evidence="4" id="KW-1185">Reference proteome</keyword>
<feature type="region of interest" description="Disordered" evidence="1">
    <location>
        <begin position="42"/>
        <end position="86"/>
    </location>
</feature>
<feature type="compositionally biased region" description="Basic and acidic residues" evidence="1">
    <location>
        <begin position="76"/>
        <end position="86"/>
    </location>
</feature>
<evidence type="ECO:0008006" key="5">
    <source>
        <dbReference type="Google" id="ProtNLM"/>
    </source>
</evidence>
<dbReference type="InParanoid" id="M1ZCL2"/>
<sequence length="86" mass="9413">MKKMIAVLSMTLLLAAWSGVAVANEPIDLNVLDRNAVWTKKFEGSQPASQSASAEDAKETRAEAKDDNDAPVMNVRQEDRPWARVG</sequence>
<reference evidence="3 4" key="1">
    <citation type="journal article" date="2013" name="Front. Microbiol.">
        <title>The genome of Nitrospina gracilis illuminates the metabolism and evolution of the major marine nitrite oxidizer.</title>
        <authorList>
            <person name="Luecker S."/>
            <person name="Nowka B."/>
            <person name="Rattei T."/>
            <person name="Spieck E."/>
            <person name="and Daims H."/>
        </authorList>
    </citation>
    <scope>NUCLEOTIDE SEQUENCE [LARGE SCALE GENOMIC DNA]</scope>
    <source>
        <strain evidence="3 4">3/211</strain>
    </source>
</reference>
<dbReference type="EMBL" id="CAQJ01000064">
    <property type="protein sequence ID" value="CCQ91102.1"/>
    <property type="molecule type" value="Genomic_DNA"/>
</dbReference>
<dbReference type="AlphaFoldDB" id="M1ZCL2"/>
<dbReference type="STRING" id="1266370.NITGR_580010"/>
<keyword evidence="2" id="KW-0732">Signal</keyword>
<dbReference type="Proteomes" id="UP000011704">
    <property type="component" value="Unassembled WGS sequence"/>
</dbReference>
<evidence type="ECO:0000256" key="1">
    <source>
        <dbReference type="SAM" id="MobiDB-lite"/>
    </source>
</evidence>
<comment type="caution">
    <text evidence="3">The sequence shown here is derived from an EMBL/GenBank/DDBJ whole genome shotgun (WGS) entry which is preliminary data.</text>
</comment>
<feature type="signal peptide" evidence="2">
    <location>
        <begin position="1"/>
        <end position="23"/>
    </location>
</feature>
<gene>
    <name evidence="3" type="ORF">NITGR_580010</name>
</gene>
<accession>M1ZCL2</accession>
<organism evidence="3 4">
    <name type="scientific">Nitrospina gracilis (strain 3/211)</name>
    <dbReference type="NCBI Taxonomy" id="1266370"/>
    <lineage>
        <taxon>Bacteria</taxon>
        <taxon>Pseudomonadati</taxon>
        <taxon>Nitrospinota/Tectimicrobiota group</taxon>
        <taxon>Nitrospinota</taxon>
        <taxon>Nitrospinia</taxon>
        <taxon>Nitrospinales</taxon>
        <taxon>Nitrospinaceae</taxon>
        <taxon>Nitrospina</taxon>
    </lineage>
</organism>
<proteinExistence type="predicted"/>